<gene>
    <name evidence="2" type="primary">larB</name>
    <name evidence="2" type="ORF">ENS64_02515</name>
</gene>
<dbReference type="GO" id="GO:0016787">
    <property type="term" value="F:hydrolase activity"/>
    <property type="evidence" value="ECO:0007669"/>
    <property type="project" value="InterPro"/>
</dbReference>
<dbReference type="InterPro" id="IPR039476">
    <property type="entry name" value="P2CMN_synthase_LarB"/>
</dbReference>
<proteinExistence type="predicted"/>
<dbReference type="PANTHER" id="PTHR43064:SF1">
    <property type="entry name" value="SLL1489 PROTEIN"/>
    <property type="match status" value="1"/>
</dbReference>
<dbReference type="SUPFAM" id="SSF52255">
    <property type="entry name" value="N5-CAIR mutase (phosphoribosylaminoimidazole carboxylase, PurE)"/>
    <property type="match status" value="1"/>
</dbReference>
<organism evidence="2">
    <name type="scientific">Schlesneria paludicola</name>
    <dbReference type="NCBI Taxonomy" id="360056"/>
    <lineage>
        <taxon>Bacteria</taxon>
        <taxon>Pseudomonadati</taxon>
        <taxon>Planctomycetota</taxon>
        <taxon>Planctomycetia</taxon>
        <taxon>Planctomycetales</taxon>
        <taxon>Planctomycetaceae</taxon>
        <taxon>Schlesneria</taxon>
    </lineage>
</organism>
<dbReference type="NCBIfam" id="NF033503">
    <property type="entry name" value="LarB"/>
    <property type="match status" value="1"/>
</dbReference>
<dbReference type="Pfam" id="PF00731">
    <property type="entry name" value="AIRC"/>
    <property type="match status" value="1"/>
</dbReference>
<dbReference type="GO" id="GO:0006189">
    <property type="term" value="P:'de novo' IMP biosynthetic process"/>
    <property type="evidence" value="ECO:0007669"/>
    <property type="project" value="InterPro"/>
</dbReference>
<reference evidence="2" key="1">
    <citation type="journal article" date="2020" name="mSystems">
        <title>Genome- and Community-Level Interaction Insights into Carbon Utilization and Element Cycling Functions of Hydrothermarchaeota in Hydrothermal Sediment.</title>
        <authorList>
            <person name="Zhou Z."/>
            <person name="Liu Y."/>
            <person name="Xu W."/>
            <person name="Pan J."/>
            <person name="Luo Z.H."/>
            <person name="Li M."/>
        </authorList>
    </citation>
    <scope>NUCLEOTIDE SEQUENCE [LARGE SCALE GENOMIC DNA]</scope>
    <source>
        <strain evidence="2">SpSt-508</strain>
    </source>
</reference>
<evidence type="ECO:0000313" key="2">
    <source>
        <dbReference type="EMBL" id="HGT38132.1"/>
    </source>
</evidence>
<dbReference type="EMBL" id="DSVQ01000006">
    <property type="protein sequence ID" value="HGT38132.1"/>
    <property type="molecule type" value="Genomic_DNA"/>
</dbReference>
<dbReference type="SMART" id="SM01001">
    <property type="entry name" value="AIRC"/>
    <property type="match status" value="1"/>
</dbReference>
<sequence length="258" mass="27415">MDLATFHHWLEEWRAGRVSVAELWQHLLTSAPEVTAITATRLDIDRAQRCGYPEVVYGPGKSAEQLLEIVALQQRAGQPSLITRVLPEQAELLLARYPHAVHHVLARTVRIAGPQPLAEHGRVVVVTAGTTDRPVAEEAAETARWMGCHVDLLMDVGVAGPQRLLQVLPQFEGADAVVVVAGMEGALPSVVGGWVACPVIAVPTSVGYGANFQGLSALLTMLNSCAANVAVVNIDAGFKGGFLAGMVARRTARKSPAT</sequence>
<dbReference type="InterPro" id="IPR000031">
    <property type="entry name" value="PurE_dom"/>
</dbReference>
<dbReference type="Gene3D" id="3.40.50.1970">
    <property type="match status" value="1"/>
</dbReference>
<feature type="domain" description="PurE" evidence="1">
    <location>
        <begin position="121"/>
        <end position="253"/>
    </location>
</feature>
<protein>
    <submittedName>
        <fullName evidence="2">Nickel pincer cofactor biosynthesis protein LarB</fullName>
    </submittedName>
</protein>
<dbReference type="PANTHER" id="PTHR43064">
    <property type="entry name" value="PHOSPHORIBOSYLAMINOIMIDAZOLE CARBOXYLASE-RELATED"/>
    <property type="match status" value="1"/>
</dbReference>
<evidence type="ECO:0000259" key="1">
    <source>
        <dbReference type="SMART" id="SM01001"/>
    </source>
</evidence>
<comment type="caution">
    <text evidence="2">The sequence shown here is derived from an EMBL/GenBank/DDBJ whole genome shotgun (WGS) entry which is preliminary data.</text>
</comment>
<dbReference type="AlphaFoldDB" id="A0A7C4LIV3"/>
<accession>A0A7C4LIV3</accession>
<name>A0A7C4LIV3_9PLAN</name>